<dbReference type="InterPro" id="IPR002864">
    <property type="entry name" value="Acyl-ACP_thioesterase_NHD"/>
</dbReference>
<dbReference type="GO" id="GO:0047617">
    <property type="term" value="F:fatty acyl-CoA hydrolase activity"/>
    <property type="evidence" value="ECO:0007669"/>
    <property type="project" value="TreeGrafter"/>
</dbReference>
<protein>
    <submittedName>
        <fullName evidence="3">Acyl-CoA thioester hydrolase</fullName>
    </submittedName>
</protein>
<accession>A0A1G7CNF4</accession>
<evidence type="ECO:0000313" key="3">
    <source>
        <dbReference type="EMBL" id="SDE40310.1"/>
    </source>
</evidence>
<dbReference type="CDD" id="cd00586">
    <property type="entry name" value="4HBT"/>
    <property type="match status" value="1"/>
</dbReference>
<proteinExistence type="predicted"/>
<dbReference type="InterPro" id="IPR029069">
    <property type="entry name" value="HotDog_dom_sf"/>
</dbReference>
<dbReference type="Pfam" id="PF01643">
    <property type="entry name" value="Acyl-ACP_TE"/>
    <property type="match status" value="1"/>
</dbReference>
<name>A0A1G7CNF4_9FLAO</name>
<evidence type="ECO:0000313" key="4">
    <source>
        <dbReference type="Proteomes" id="UP000199321"/>
    </source>
</evidence>
<dbReference type="STRING" id="227084.SAMN05421855_101455"/>
<dbReference type="AlphaFoldDB" id="A0A1G7CNF4"/>
<dbReference type="Gene3D" id="3.10.129.10">
    <property type="entry name" value="Hotdog Thioesterase"/>
    <property type="match status" value="1"/>
</dbReference>
<reference evidence="3 4" key="1">
    <citation type="submission" date="2016-10" db="EMBL/GenBank/DDBJ databases">
        <authorList>
            <person name="de Groot N.N."/>
        </authorList>
    </citation>
    <scope>NUCLEOTIDE SEQUENCE [LARGE SCALE GENOMIC DNA]</scope>
    <source>
        <strain evidence="3 4">DSM 16195</strain>
    </source>
</reference>
<dbReference type="PANTHER" id="PTHR31793">
    <property type="entry name" value="4-HYDROXYBENZOYL-COA THIOESTERASE FAMILY MEMBER"/>
    <property type="match status" value="1"/>
</dbReference>
<dbReference type="RefSeq" id="WP_093139933.1">
    <property type="nucleotide sequence ID" value="NZ_BMWO01000001.1"/>
</dbReference>
<sequence length="136" mass="16068">MKVTIPDDKIVFSNSFQVTAEDTDFLNHVNNVVYLKWIQEISEKHWNTFATSEMKEQLIWMVLQHKIDYLHQSFEGDTITISTWVEKNEGVKSTRKVLIYRDDVLLVSSETIWCLLDKKTMKPKRITDNISELFLN</sequence>
<evidence type="ECO:0000256" key="1">
    <source>
        <dbReference type="ARBA" id="ARBA00022801"/>
    </source>
</evidence>
<dbReference type="OrthoDB" id="9801517at2"/>
<keyword evidence="4" id="KW-1185">Reference proteome</keyword>
<dbReference type="EMBL" id="FNBA01000001">
    <property type="protein sequence ID" value="SDE40310.1"/>
    <property type="molecule type" value="Genomic_DNA"/>
</dbReference>
<feature type="domain" description="Acyl-ACP thioesterase N-terminal hotdog" evidence="2">
    <location>
        <begin position="11"/>
        <end position="133"/>
    </location>
</feature>
<keyword evidence="1 3" id="KW-0378">Hydrolase</keyword>
<dbReference type="SUPFAM" id="SSF54637">
    <property type="entry name" value="Thioesterase/thiol ester dehydrase-isomerase"/>
    <property type="match status" value="1"/>
</dbReference>
<dbReference type="InterPro" id="IPR050563">
    <property type="entry name" value="4-hydroxybenzoyl-CoA_TE"/>
</dbReference>
<gene>
    <name evidence="3" type="ORF">SAMN05421855_101455</name>
</gene>
<dbReference type="GO" id="GO:0006633">
    <property type="term" value="P:fatty acid biosynthetic process"/>
    <property type="evidence" value="ECO:0007669"/>
    <property type="project" value="InterPro"/>
</dbReference>
<evidence type="ECO:0000259" key="2">
    <source>
        <dbReference type="Pfam" id="PF01643"/>
    </source>
</evidence>
<dbReference type="PANTHER" id="PTHR31793:SF37">
    <property type="entry name" value="ACYL-COA THIOESTER HYDROLASE YBGC"/>
    <property type="match status" value="1"/>
</dbReference>
<organism evidence="3 4">
    <name type="scientific">Ulvibacter litoralis</name>
    <dbReference type="NCBI Taxonomy" id="227084"/>
    <lineage>
        <taxon>Bacteria</taxon>
        <taxon>Pseudomonadati</taxon>
        <taxon>Bacteroidota</taxon>
        <taxon>Flavobacteriia</taxon>
        <taxon>Flavobacteriales</taxon>
        <taxon>Flavobacteriaceae</taxon>
        <taxon>Ulvibacter</taxon>
    </lineage>
</organism>
<dbReference type="Proteomes" id="UP000199321">
    <property type="component" value="Unassembled WGS sequence"/>
</dbReference>